<protein>
    <recommendedName>
        <fullName evidence="4">5'-3' exonuclease</fullName>
    </recommendedName>
</protein>
<dbReference type="GO" id="GO:0003677">
    <property type="term" value="F:DNA binding"/>
    <property type="evidence" value="ECO:0007669"/>
    <property type="project" value="InterPro"/>
</dbReference>
<dbReference type="Gene3D" id="1.10.150.20">
    <property type="entry name" value="5' to 3' exonuclease, C-terminal subdomain"/>
    <property type="match status" value="1"/>
</dbReference>
<evidence type="ECO:0000313" key="8">
    <source>
        <dbReference type="Proteomes" id="UP000190037"/>
    </source>
</evidence>
<keyword evidence="1" id="KW-0540">Nuclease</keyword>
<reference evidence="7 8" key="1">
    <citation type="submission" date="2017-03" db="EMBL/GenBank/DDBJ databases">
        <title>Draft genome sequence of Streptomyces scabrisporus NF3, endophyte isolated from Amphipterygium adstringens.</title>
        <authorList>
            <person name="Vazquez M."/>
            <person name="Ceapa C.D."/>
            <person name="Rodriguez Luna D."/>
            <person name="Sanchez Esquivel S."/>
        </authorList>
    </citation>
    <scope>NUCLEOTIDE SEQUENCE [LARGE SCALE GENOMIC DNA]</scope>
    <source>
        <strain evidence="7 8">NF3</strain>
    </source>
</reference>
<comment type="caution">
    <text evidence="7">The sequence shown here is derived from an EMBL/GenBank/DDBJ whole genome shotgun (WGS) entry which is preliminary data.</text>
</comment>
<evidence type="ECO:0000313" key="7">
    <source>
        <dbReference type="EMBL" id="OPC84694.1"/>
    </source>
</evidence>
<feature type="region of interest" description="Disordered" evidence="5">
    <location>
        <begin position="27"/>
        <end position="56"/>
    </location>
</feature>
<dbReference type="Pfam" id="PF02739">
    <property type="entry name" value="5_3_exonuc_N"/>
    <property type="match status" value="1"/>
</dbReference>
<organism evidence="7 8">
    <name type="scientific">Embleya scabrispora</name>
    <dbReference type="NCBI Taxonomy" id="159449"/>
    <lineage>
        <taxon>Bacteria</taxon>
        <taxon>Bacillati</taxon>
        <taxon>Actinomycetota</taxon>
        <taxon>Actinomycetes</taxon>
        <taxon>Kitasatosporales</taxon>
        <taxon>Streptomycetaceae</taxon>
        <taxon>Embleya</taxon>
    </lineage>
</organism>
<dbReference type="InterPro" id="IPR038969">
    <property type="entry name" value="FEN"/>
</dbReference>
<evidence type="ECO:0000256" key="2">
    <source>
        <dbReference type="ARBA" id="ARBA00022801"/>
    </source>
</evidence>
<feature type="region of interest" description="Disordered" evidence="5">
    <location>
        <begin position="443"/>
        <end position="472"/>
    </location>
</feature>
<dbReference type="PANTHER" id="PTHR42646:SF2">
    <property type="entry name" value="5'-3' EXONUCLEASE FAMILY PROTEIN"/>
    <property type="match status" value="1"/>
</dbReference>
<dbReference type="Proteomes" id="UP000190037">
    <property type="component" value="Unassembled WGS sequence"/>
</dbReference>
<gene>
    <name evidence="7" type="ORF">B4N89_30620</name>
</gene>
<dbReference type="SUPFAM" id="SSF47807">
    <property type="entry name" value="5' to 3' exonuclease, C-terminal subdomain"/>
    <property type="match status" value="1"/>
</dbReference>
<dbReference type="RefSeq" id="WP_078978990.1">
    <property type="nucleotide sequence ID" value="NZ_MWQN01000001.1"/>
</dbReference>
<evidence type="ECO:0000259" key="6">
    <source>
        <dbReference type="SMART" id="SM00475"/>
    </source>
</evidence>
<dbReference type="STRING" id="159449.B4N89_30620"/>
<dbReference type="SUPFAM" id="SSF88723">
    <property type="entry name" value="PIN domain-like"/>
    <property type="match status" value="1"/>
</dbReference>
<dbReference type="EMBL" id="MWQN01000001">
    <property type="protein sequence ID" value="OPC84694.1"/>
    <property type="molecule type" value="Genomic_DNA"/>
</dbReference>
<evidence type="ECO:0000256" key="5">
    <source>
        <dbReference type="SAM" id="MobiDB-lite"/>
    </source>
</evidence>
<dbReference type="GO" id="GO:0033567">
    <property type="term" value="P:DNA replication, Okazaki fragment processing"/>
    <property type="evidence" value="ECO:0007669"/>
    <property type="project" value="InterPro"/>
</dbReference>
<proteinExistence type="predicted"/>
<dbReference type="InterPro" id="IPR029060">
    <property type="entry name" value="PIN-like_dom_sf"/>
</dbReference>
<dbReference type="Gene3D" id="3.40.50.1010">
    <property type="entry name" value="5'-nuclease"/>
    <property type="match status" value="1"/>
</dbReference>
<feature type="region of interest" description="Disordered" evidence="5">
    <location>
        <begin position="316"/>
        <end position="380"/>
    </location>
</feature>
<evidence type="ECO:0000256" key="3">
    <source>
        <dbReference type="ARBA" id="ARBA00049957"/>
    </source>
</evidence>
<feature type="compositionally biased region" description="Basic and acidic residues" evidence="5">
    <location>
        <begin position="451"/>
        <end position="472"/>
    </location>
</feature>
<feature type="compositionally biased region" description="Low complexity" evidence="5">
    <location>
        <begin position="325"/>
        <end position="337"/>
    </location>
</feature>
<sequence>MRGESTWPWPDHRRCLEAVFERPVVDTGFVPPRNRGRTPEPRRETGEGPPIPRTHRGTVSFLVTATGSDLMHLDRRNFMTMAGAAALTPASAWLRKDPDADTTGDGTSARVEDTQVTRIRRRIDDLRLMDDDLGGGDLITLISADLAYITSRLRHGRNTDVNVVKDALDHTGIRWSEHRGCEADDVIATLITRARANDRLVDVMSADKDFVQLLADPGVRLLNTGFREDRRYTIGDQIRPRHGVTAEQWPDYRALTGDPADNIRGLRGVHGRTAANVTVLPIRKGGSCSAYVGMQGSEAAVRIRKTVPAVVFERDSGRSPRVVLATSASATPASAPADNDSTDNSTPSTCPGRRPGSCAHGVGASAGAEHEDRPTGGTRLRPCRVVRPCRVRADDVRDPAPLGHAAPGTNIFASWPAAPITTPPPNAIDATPNTIRRFVRARTSASGMRGSRTERDATIVAGRGDRLKNGGR</sequence>
<keyword evidence="2" id="KW-0378">Hydrolase</keyword>
<feature type="domain" description="5'-3' exonuclease" evidence="6">
    <location>
        <begin position="119"/>
        <end position="319"/>
    </location>
</feature>
<feature type="compositionally biased region" description="Basic and acidic residues" evidence="5">
    <location>
        <begin position="37"/>
        <end position="46"/>
    </location>
</feature>
<dbReference type="GO" id="GO:0017108">
    <property type="term" value="F:5'-flap endonuclease activity"/>
    <property type="evidence" value="ECO:0007669"/>
    <property type="project" value="InterPro"/>
</dbReference>
<dbReference type="GO" id="GO:0008409">
    <property type="term" value="F:5'-3' exonuclease activity"/>
    <property type="evidence" value="ECO:0007669"/>
    <property type="project" value="InterPro"/>
</dbReference>
<dbReference type="InterPro" id="IPR036279">
    <property type="entry name" value="5-3_exonuclease_C_sf"/>
</dbReference>
<dbReference type="PANTHER" id="PTHR42646">
    <property type="entry name" value="FLAP ENDONUCLEASE XNI"/>
    <property type="match status" value="1"/>
</dbReference>
<dbReference type="AlphaFoldDB" id="A0A1T3P6K1"/>
<dbReference type="OrthoDB" id="9806424at2"/>
<comment type="function">
    <text evidence="3">5'-3' exonuclease acting preferentially on double-stranded DNA.</text>
</comment>
<evidence type="ECO:0000256" key="4">
    <source>
        <dbReference type="ARBA" id="ARBA00050026"/>
    </source>
</evidence>
<evidence type="ECO:0000256" key="1">
    <source>
        <dbReference type="ARBA" id="ARBA00022722"/>
    </source>
</evidence>
<name>A0A1T3P6K1_9ACTN</name>
<accession>A0A1T3P6K1</accession>
<dbReference type="InterPro" id="IPR002421">
    <property type="entry name" value="5-3_exonuclease"/>
</dbReference>
<keyword evidence="8" id="KW-1185">Reference proteome</keyword>
<dbReference type="InterPro" id="IPR020046">
    <property type="entry name" value="5-3_exonucl_a-hlix_arch_N"/>
</dbReference>
<dbReference type="SMART" id="SM00475">
    <property type="entry name" value="53EXOc"/>
    <property type="match status" value="1"/>
</dbReference>